<dbReference type="RefSeq" id="WP_345583642.1">
    <property type="nucleotide sequence ID" value="NZ_BAABLV010000038.1"/>
</dbReference>
<proteinExistence type="inferred from homology"/>
<organism evidence="18 19">
    <name type="scientific">Tessaracoccus lubricantis</name>
    <dbReference type="NCBI Taxonomy" id="545543"/>
    <lineage>
        <taxon>Bacteria</taxon>
        <taxon>Bacillati</taxon>
        <taxon>Actinomycetota</taxon>
        <taxon>Actinomycetes</taxon>
        <taxon>Propionibacteriales</taxon>
        <taxon>Propionibacteriaceae</taxon>
        <taxon>Tessaracoccus</taxon>
    </lineage>
</organism>
<evidence type="ECO:0000256" key="6">
    <source>
        <dbReference type="ARBA" id="ARBA00022806"/>
    </source>
</evidence>
<dbReference type="InterPro" id="IPR038726">
    <property type="entry name" value="PDDEXK_AddAB-type"/>
</dbReference>
<dbReference type="Proteomes" id="UP001501521">
    <property type="component" value="Unassembled WGS sequence"/>
</dbReference>
<evidence type="ECO:0000313" key="19">
    <source>
        <dbReference type="Proteomes" id="UP001501521"/>
    </source>
</evidence>
<reference evidence="19" key="1">
    <citation type="journal article" date="2019" name="Int. J. Syst. Evol. Microbiol.">
        <title>The Global Catalogue of Microorganisms (GCM) 10K type strain sequencing project: providing services to taxonomists for standard genome sequencing and annotation.</title>
        <authorList>
            <consortium name="The Broad Institute Genomics Platform"/>
            <consortium name="The Broad Institute Genome Sequencing Center for Infectious Disease"/>
            <person name="Wu L."/>
            <person name="Ma J."/>
        </authorList>
    </citation>
    <scope>NUCLEOTIDE SEQUENCE [LARGE SCALE GENOMIC DNA]</scope>
    <source>
        <strain evidence="19">JCM 19125</strain>
    </source>
</reference>
<sequence>MVPMSFRVVPPRQVVMPVLTVEQEGLAAPAAGVTVVLGGPGSGKTTLVAEAAAARVKAGSPLERLIVLAHSRAAAQTLRRDITRRLDRAQTEAHVTTIHGLSLGLLRRFWPHEDSPWRLLRAPEQEARIRELLEGMGPEAWPEEFRAAVGTRAFARQLREVLARARQLSLDPEAIAGMAAMEGDALFRAAAAFIEEYLTVADFAGTLDYAELVYRTRLLLTEQSVAGGVAASFDAVLVDDAHESDHAQVGLVGDLARLGLPVLAVGDPHSRIGGYRGASPTAMADLAALAGARQAHLTRGFRSRSVLAESLETLRQRLDQRHASPAPRPERAGGTVTATVYDDHSAELAHVSAQLRAAATQDGLSWADLVVVTRAGRAQLSAVAKELVRLGVPVDVSGDEIALAEQPAVAVVLLGLRVCADGGAPEADEARLLLSSQLCGLDGVGQRRLGRALLARHRTEGTSAALLGRSLSEPGLLADLDLPEAAQARALATLLEEGTTLVERGAEVQEVLWLLWSGTGWPEELRERALRGSRRADADLDAMVELFEQAARADELRGAAGARTFLAELSGQEIPADTGRELDISGRGVRVVTAHRTRGLEWERVWVIGVQEGLWPRLTRAGLLVDADRLGPHGLAAPGQGSHLLPERQLFHVACSRARSGLHVSAVQGVDGEGGRPSRFLAELGVEVQRVVGRPTQLLSSAALVGELRRVLVDEAASPGLRRAAALRLASMATVQNPDGAAAFPGASPGTWWGMREASGPSRQQRGPIHLNGSSLALLLDCPRMWFLSRRAQADRVRQSRASVGDVVHVVAKQAATEGLDAAEMHARLEDVWEKIPFETEWLSATERSEIFAAVERFANYQDTNPHDLLAVEKDFEVDLEVAGERVVLRGTVDRLERTADGRLRVVDLKTGRKVLRPQDVVDNAQLGVYQLAASLGAFKDVAADAVGVAPPALMFLRGGETLPSVVEQPSIDDAPAIKDEELAVGPTWVHDRIASAVEILRSGRFEAVECSACRYCPFSASCPTQGAPGKAGRR</sequence>
<keyword evidence="6 15" id="KW-0347">Helicase</keyword>
<dbReference type="InterPro" id="IPR013986">
    <property type="entry name" value="DExx_box_DNA_helicase_dom_sf"/>
</dbReference>
<evidence type="ECO:0000256" key="1">
    <source>
        <dbReference type="ARBA" id="ARBA00009922"/>
    </source>
</evidence>
<keyword evidence="4" id="KW-0227">DNA damage</keyword>
<evidence type="ECO:0000256" key="4">
    <source>
        <dbReference type="ARBA" id="ARBA00022763"/>
    </source>
</evidence>
<dbReference type="GO" id="GO:0004386">
    <property type="term" value="F:helicase activity"/>
    <property type="evidence" value="ECO:0007669"/>
    <property type="project" value="UniProtKB-KW"/>
</dbReference>
<dbReference type="InterPro" id="IPR014017">
    <property type="entry name" value="DNA_helicase_UvrD-like_C"/>
</dbReference>
<evidence type="ECO:0000256" key="13">
    <source>
        <dbReference type="ARBA" id="ARBA00034808"/>
    </source>
</evidence>
<comment type="similarity">
    <text evidence="1">Belongs to the helicase family. UvrD subfamily.</text>
</comment>
<name>A0ABP9FUB0_9ACTN</name>
<dbReference type="InterPro" id="IPR027417">
    <property type="entry name" value="P-loop_NTPase"/>
</dbReference>
<keyword evidence="3 15" id="KW-0547">Nucleotide-binding</keyword>
<evidence type="ECO:0000313" key="18">
    <source>
        <dbReference type="EMBL" id="GAA4905762.1"/>
    </source>
</evidence>
<evidence type="ECO:0000256" key="10">
    <source>
        <dbReference type="ARBA" id="ARBA00023204"/>
    </source>
</evidence>
<keyword evidence="5 15" id="KW-0378">Hydrolase</keyword>
<dbReference type="PROSITE" id="PS51217">
    <property type="entry name" value="UVRD_HELICASE_CTER"/>
    <property type="match status" value="1"/>
</dbReference>
<dbReference type="PANTHER" id="PTHR11070">
    <property type="entry name" value="UVRD / RECB / PCRA DNA HELICASE FAMILY MEMBER"/>
    <property type="match status" value="1"/>
</dbReference>
<evidence type="ECO:0000256" key="14">
    <source>
        <dbReference type="ARBA" id="ARBA00048988"/>
    </source>
</evidence>
<dbReference type="InterPro" id="IPR000212">
    <property type="entry name" value="DNA_helicase_UvrD/REP"/>
</dbReference>
<dbReference type="EMBL" id="BAABLV010000038">
    <property type="protein sequence ID" value="GAA4905762.1"/>
    <property type="molecule type" value="Genomic_DNA"/>
</dbReference>
<evidence type="ECO:0000256" key="2">
    <source>
        <dbReference type="ARBA" id="ARBA00022722"/>
    </source>
</evidence>
<keyword evidence="10" id="KW-0234">DNA repair</keyword>
<dbReference type="Gene3D" id="1.10.10.160">
    <property type="match status" value="1"/>
</dbReference>
<evidence type="ECO:0000259" key="16">
    <source>
        <dbReference type="PROSITE" id="PS51198"/>
    </source>
</evidence>
<keyword evidence="9" id="KW-0238">DNA-binding</keyword>
<evidence type="ECO:0000256" key="12">
    <source>
        <dbReference type="ARBA" id="ARBA00034617"/>
    </source>
</evidence>
<feature type="domain" description="UvrD-like helicase ATP-binding" evidence="16">
    <location>
        <begin position="17"/>
        <end position="304"/>
    </location>
</feature>
<dbReference type="Pfam" id="PF00580">
    <property type="entry name" value="UvrD-helicase"/>
    <property type="match status" value="1"/>
</dbReference>
<dbReference type="Gene3D" id="3.90.320.10">
    <property type="match status" value="1"/>
</dbReference>
<dbReference type="PROSITE" id="PS51198">
    <property type="entry name" value="UVRD_HELICASE_ATP_BIND"/>
    <property type="match status" value="1"/>
</dbReference>
<evidence type="ECO:0000256" key="15">
    <source>
        <dbReference type="PROSITE-ProRule" id="PRU00560"/>
    </source>
</evidence>
<dbReference type="Gene3D" id="1.10.486.10">
    <property type="entry name" value="PCRA, domain 4"/>
    <property type="match status" value="1"/>
</dbReference>
<evidence type="ECO:0000256" key="3">
    <source>
        <dbReference type="ARBA" id="ARBA00022741"/>
    </source>
</evidence>
<comment type="caution">
    <text evidence="18">The sequence shown here is derived from an EMBL/GenBank/DDBJ whole genome shotgun (WGS) entry which is preliminary data.</text>
</comment>
<keyword evidence="19" id="KW-1185">Reference proteome</keyword>
<keyword evidence="11" id="KW-0413">Isomerase</keyword>
<dbReference type="Gene3D" id="3.40.50.300">
    <property type="entry name" value="P-loop containing nucleotide triphosphate hydrolases"/>
    <property type="match status" value="2"/>
</dbReference>
<protein>
    <recommendedName>
        <fullName evidence="13">DNA 3'-5' helicase</fullName>
        <ecNumber evidence="13">5.6.2.4</ecNumber>
    </recommendedName>
</protein>
<gene>
    <name evidence="18" type="ORF">GCM10025789_26430</name>
</gene>
<evidence type="ECO:0000256" key="11">
    <source>
        <dbReference type="ARBA" id="ARBA00023235"/>
    </source>
</evidence>
<dbReference type="EC" id="5.6.2.4" evidence="13"/>
<keyword evidence="7" id="KW-0269">Exonuclease</keyword>
<comment type="catalytic activity">
    <reaction evidence="12">
        <text>Couples ATP hydrolysis with the unwinding of duplex DNA by translocating in the 3'-5' direction.</text>
        <dbReference type="EC" id="5.6.2.4"/>
    </reaction>
</comment>
<dbReference type="Pfam" id="PF13361">
    <property type="entry name" value="UvrD_C"/>
    <property type="match status" value="1"/>
</dbReference>
<feature type="domain" description="UvrD-like helicase C-terminal" evidence="17">
    <location>
        <begin position="304"/>
        <end position="599"/>
    </location>
</feature>
<keyword evidence="2" id="KW-0540">Nuclease</keyword>
<feature type="binding site" evidence="15">
    <location>
        <begin position="38"/>
        <end position="45"/>
    </location>
    <ligand>
        <name>ATP</name>
        <dbReference type="ChEBI" id="CHEBI:30616"/>
    </ligand>
</feature>
<keyword evidence="8 15" id="KW-0067">ATP-binding</keyword>
<evidence type="ECO:0000256" key="9">
    <source>
        <dbReference type="ARBA" id="ARBA00023125"/>
    </source>
</evidence>
<dbReference type="PANTHER" id="PTHR11070:SF59">
    <property type="entry name" value="DNA 3'-5' HELICASE"/>
    <property type="match status" value="1"/>
</dbReference>
<dbReference type="InterPro" id="IPR011604">
    <property type="entry name" value="PDDEXK-like_dom_sf"/>
</dbReference>
<evidence type="ECO:0000256" key="5">
    <source>
        <dbReference type="ARBA" id="ARBA00022801"/>
    </source>
</evidence>
<comment type="catalytic activity">
    <reaction evidence="14">
        <text>ATP + H2O = ADP + phosphate + H(+)</text>
        <dbReference type="Rhea" id="RHEA:13065"/>
        <dbReference type="ChEBI" id="CHEBI:15377"/>
        <dbReference type="ChEBI" id="CHEBI:15378"/>
        <dbReference type="ChEBI" id="CHEBI:30616"/>
        <dbReference type="ChEBI" id="CHEBI:43474"/>
        <dbReference type="ChEBI" id="CHEBI:456216"/>
        <dbReference type="EC" id="5.6.2.4"/>
    </reaction>
</comment>
<dbReference type="InterPro" id="IPR014016">
    <property type="entry name" value="UvrD-like_ATP-bd"/>
</dbReference>
<evidence type="ECO:0000256" key="7">
    <source>
        <dbReference type="ARBA" id="ARBA00022839"/>
    </source>
</evidence>
<accession>A0ABP9FUB0</accession>
<evidence type="ECO:0000259" key="17">
    <source>
        <dbReference type="PROSITE" id="PS51217"/>
    </source>
</evidence>
<evidence type="ECO:0000256" key="8">
    <source>
        <dbReference type="ARBA" id="ARBA00022840"/>
    </source>
</evidence>
<dbReference type="Pfam" id="PF12705">
    <property type="entry name" value="PDDEXK_1"/>
    <property type="match status" value="1"/>
</dbReference>
<dbReference type="SUPFAM" id="SSF52540">
    <property type="entry name" value="P-loop containing nucleoside triphosphate hydrolases"/>
    <property type="match status" value="1"/>
</dbReference>